<dbReference type="Pfam" id="PF09923">
    <property type="entry name" value="DUF2155"/>
    <property type="match status" value="2"/>
</dbReference>
<gene>
    <name evidence="2" type="ORF">PUV54_02320</name>
</gene>
<dbReference type="RefSeq" id="WP_274493908.1">
    <property type="nucleotide sequence ID" value="NZ_CP118166.1"/>
</dbReference>
<organism evidence="2 3">
    <name type="scientific">Hyphococcus flavus</name>
    <dbReference type="NCBI Taxonomy" id="1866326"/>
    <lineage>
        <taxon>Bacteria</taxon>
        <taxon>Pseudomonadati</taxon>
        <taxon>Pseudomonadota</taxon>
        <taxon>Alphaproteobacteria</taxon>
        <taxon>Parvularculales</taxon>
        <taxon>Parvularculaceae</taxon>
        <taxon>Hyphococcus</taxon>
    </lineage>
</organism>
<dbReference type="EMBL" id="CP118166">
    <property type="protein sequence ID" value="WDI32024.1"/>
    <property type="molecule type" value="Genomic_DNA"/>
</dbReference>
<evidence type="ECO:0000313" key="3">
    <source>
        <dbReference type="Proteomes" id="UP001214043"/>
    </source>
</evidence>
<keyword evidence="3" id="KW-1185">Reference proteome</keyword>
<protein>
    <submittedName>
        <fullName evidence="2">DUF2155 domain-containing protein</fullName>
    </submittedName>
</protein>
<keyword evidence="1" id="KW-0732">Signal</keyword>
<dbReference type="AlphaFoldDB" id="A0AAF0CG69"/>
<proteinExistence type="predicted"/>
<reference evidence="2" key="1">
    <citation type="submission" date="2023-02" db="EMBL/GenBank/DDBJ databases">
        <title>Genome sequence of Hyphococcus flavus.</title>
        <authorList>
            <person name="Rong J.-C."/>
            <person name="Zhao Q."/>
            <person name="Yi M."/>
            <person name="Wu J.-Y."/>
        </authorList>
    </citation>
    <scope>NUCLEOTIDE SEQUENCE</scope>
    <source>
        <strain evidence="2">MCCC 1K03223</strain>
    </source>
</reference>
<name>A0AAF0CG69_9PROT</name>
<dbReference type="KEGG" id="hfl:PUV54_02320"/>
<evidence type="ECO:0000313" key="2">
    <source>
        <dbReference type="EMBL" id="WDI32024.1"/>
    </source>
</evidence>
<accession>A0AAF0CG69</accession>
<sequence length="220" mass="24506">MRCVSLVVAASVFSVSAVAQESQPTDPLAGIEENEADEELSELELLSRSEDDPFAGVIESEQREPVSVTMRALNKTTARYTDIEIEMNQIARFGSLEIQPRTCDKRPPEEFPETTAFLEIFDTEYNNRESDLKFTEPEIIEDEIEAQELEVLPGEAVGDAPQFEPVELQAPAPIVEEGPQAEGVNIFRGWMFASSPALNALEHPVYDVWVIDCTTQVVEN</sequence>
<dbReference type="Proteomes" id="UP001214043">
    <property type="component" value="Chromosome"/>
</dbReference>
<feature type="signal peptide" evidence="1">
    <location>
        <begin position="1"/>
        <end position="19"/>
    </location>
</feature>
<feature type="chain" id="PRO_5042276843" evidence="1">
    <location>
        <begin position="20"/>
        <end position="220"/>
    </location>
</feature>
<dbReference type="InterPro" id="IPR019225">
    <property type="entry name" value="DUF2155"/>
</dbReference>
<evidence type="ECO:0000256" key="1">
    <source>
        <dbReference type="SAM" id="SignalP"/>
    </source>
</evidence>